<feature type="domain" description="Signal transduction histidine kinase internal region" evidence="2">
    <location>
        <begin position="162"/>
        <end position="241"/>
    </location>
</feature>
<dbReference type="Pfam" id="PF06580">
    <property type="entry name" value="His_kinase"/>
    <property type="match status" value="1"/>
</dbReference>
<dbReference type="SUPFAM" id="SSF55874">
    <property type="entry name" value="ATPase domain of HSP90 chaperone/DNA topoisomerase II/histidine kinase"/>
    <property type="match status" value="1"/>
</dbReference>
<sequence>MHPLFSHWRALAAYLLAWGLAGPALAAGLQALGLTPLGWALPWTVPLCGVFSFVALATYYPCRSRPIDDLHSAAALSYRAALVVTLATALAAAAIGWDAAGRLFGHEAGWVGLTPGGRVLLLAALLGLLTLAVLAHDLLIAFQRAQAAGEREAQARVLARDMELQLLRLQIDPHFLFNSLNSISALTHLDPAAARAMAIDLAQFFRQTLDLAGRERIRLADELALLGHYLAIEKQRLGDKLSTAIDAAPDSLPALLPPLTLQPLVENALKHGLRLRDDGGLLRVQALVRDGWLHLAVRNPVPDAPCTPADDCGLGLGLRNLRERLAAQYAGRARVHWGADAEGFAVEITLPLERSAS</sequence>
<name>A0ABS8XP65_9BURK</name>
<accession>A0ABS8XP65</accession>
<dbReference type="RefSeq" id="WP_233371536.1">
    <property type="nucleotide sequence ID" value="NZ_JAJTWU010000003.1"/>
</dbReference>
<evidence type="ECO:0000313" key="4">
    <source>
        <dbReference type="Proteomes" id="UP001200741"/>
    </source>
</evidence>
<dbReference type="GO" id="GO:0016301">
    <property type="term" value="F:kinase activity"/>
    <property type="evidence" value="ECO:0007669"/>
    <property type="project" value="UniProtKB-KW"/>
</dbReference>
<proteinExistence type="predicted"/>
<keyword evidence="3" id="KW-0418">Kinase</keyword>
<evidence type="ECO:0000259" key="2">
    <source>
        <dbReference type="Pfam" id="PF06580"/>
    </source>
</evidence>
<evidence type="ECO:0000313" key="3">
    <source>
        <dbReference type="EMBL" id="MCE4554554.1"/>
    </source>
</evidence>
<organism evidence="3 4">
    <name type="scientific">Pelomonas cellulosilytica</name>
    <dbReference type="NCBI Taxonomy" id="2906762"/>
    <lineage>
        <taxon>Bacteria</taxon>
        <taxon>Pseudomonadati</taxon>
        <taxon>Pseudomonadota</taxon>
        <taxon>Betaproteobacteria</taxon>
        <taxon>Burkholderiales</taxon>
        <taxon>Sphaerotilaceae</taxon>
        <taxon>Roseateles</taxon>
    </lineage>
</organism>
<gene>
    <name evidence="3" type="ORF">LXT13_08880</name>
</gene>
<keyword evidence="1" id="KW-1133">Transmembrane helix</keyword>
<feature type="transmembrane region" description="Helical" evidence="1">
    <location>
        <begin position="120"/>
        <end position="142"/>
    </location>
</feature>
<keyword evidence="4" id="KW-1185">Reference proteome</keyword>
<feature type="transmembrane region" description="Helical" evidence="1">
    <location>
        <begin position="36"/>
        <end position="60"/>
    </location>
</feature>
<dbReference type="InterPro" id="IPR036890">
    <property type="entry name" value="HATPase_C_sf"/>
</dbReference>
<keyword evidence="3" id="KW-0808">Transferase</keyword>
<protein>
    <submittedName>
        <fullName evidence="3">Histidine kinase</fullName>
    </submittedName>
</protein>
<dbReference type="PANTHER" id="PTHR34220">
    <property type="entry name" value="SENSOR HISTIDINE KINASE YPDA"/>
    <property type="match status" value="1"/>
</dbReference>
<reference evidence="3 4" key="1">
    <citation type="submission" date="2021-12" db="EMBL/GenBank/DDBJ databases">
        <title>Genome seq of P8.</title>
        <authorList>
            <person name="Seo T."/>
        </authorList>
    </citation>
    <scope>NUCLEOTIDE SEQUENCE [LARGE SCALE GENOMIC DNA]</scope>
    <source>
        <strain evidence="3 4">P8</strain>
    </source>
</reference>
<dbReference type="InterPro" id="IPR010559">
    <property type="entry name" value="Sig_transdc_His_kin_internal"/>
</dbReference>
<dbReference type="PANTHER" id="PTHR34220:SF7">
    <property type="entry name" value="SENSOR HISTIDINE KINASE YPDA"/>
    <property type="match status" value="1"/>
</dbReference>
<dbReference type="Proteomes" id="UP001200741">
    <property type="component" value="Unassembled WGS sequence"/>
</dbReference>
<dbReference type="Gene3D" id="3.30.565.10">
    <property type="entry name" value="Histidine kinase-like ATPase, C-terminal domain"/>
    <property type="match status" value="1"/>
</dbReference>
<feature type="transmembrane region" description="Helical" evidence="1">
    <location>
        <begin position="80"/>
        <end position="100"/>
    </location>
</feature>
<keyword evidence="1" id="KW-0812">Transmembrane</keyword>
<comment type="caution">
    <text evidence="3">The sequence shown here is derived from an EMBL/GenBank/DDBJ whole genome shotgun (WGS) entry which is preliminary data.</text>
</comment>
<dbReference type="InterPro" id="IPR050640">
    <property type="entry name" value="Bact_2-comp_sensor_kinase"/>
</dbReference>
<evidence type="ECO:0000256" key="1">
    <source>
        <dbReference type="SAM" id="Phobius"/>
    </source>
</evidence>
<keyword evidence="1" id="KW-0472">Membrane</keyword>
<dbReference type="EMBL" id="JAJTWU010000003">
    <property type="protein sequence ID" value="MCE4554554.1"/>
    <property type="molecule type" value="Genomic_DNA"/>
</dbReference>